<dbReference type="InterPro" id="IPR012340">
    <property type="entry name" value="NA-bd_OB-fold"/>
</dbReference>
<proteinExistence type="inferred from homology"/>
<reference evidence="4 5" key="1">
    <citation type="journal article" date="2015" name="Genome Biol. Evol.">
        <title>Comparative Genomics of a Bacterivorous Green Alga Reveals Evolutionary Causalities and Consequences of Phago-Mixotrophic Mode of Nutrition.</title>
        <authorList>
            <person name="Burns J.A."/>
            <person name="Paasch A."/>
            <person name="Narechania A."/>
            <person name="Kim E."/>
        </authorList>
    </citation>
    <scope>NUCLEOTIDE SEQUENCE [LARGE SCALE GENOMIC DNA]</scope>
    <source>
        <strain evidence="4 5">PLY_AMNH</strain>
    </source>
</reference>
<evidence type="ECO:0000313" key="4">
    <source>
        <dbReference type="EMBL" id="KAK3244414.1"/>
    </source>
</evidence>
<gene>
    <name evidence="4" type="ORF">CYMTET_45969</name>
</gene>
<dbReference type="InterPro" id="IPR000266">
    <property type="entry name" value="Ribosomal_uS17"/>
</dbReference>
<evidence type="ECO:0000256" key="3">
    <source>
        <dbReference type="ARBA" id="ARBA00023274"/>
    </source>
</evidence>
<dbReference type="Proteomes" id="UP001190700">
    <property type="component" value="Unassembled WGS sequence"/>
</dbReference>
<evidence type="ECO:0000256" key="1">
    <source>
        <dbReference type="ARBA" id="ARBA00010254"/>
    </source>
</evidence>
<dbReference type="AlphaFoldDB" id="A0AAE0BYJ2"/>
<accession>A0AAE0BYJ2</accession>
<dbReference type="GO" id="GO:0003735">
    <property type="term" value="F:structural constituent of ribosome"/>
    <property type="evidence" value="ECO:0007669"/>
    <property type="project" value="InterPro"/>
</dbReference>
<evidence type="ECO:0000313" key="5">
    <source>
        <dbReference type="Proteomes" id="UP001190700"/>
    </source>
</evidence>
<dbReference type="Pfam" id="PF00366">
    <property type="entry name" value="Ribosomal_S17"/>
    <property type="match status" value="1"/>
</dbReference>
<protein>
    <recommendedName>
        <fullName evidence="6">30S ribosomal protein S17, chloroplastic</fullName>
    </recommendedName>
</protein>
<sequence length="156" mass="16683">MASLCMSGMNLRTSSFNGAAIQSKTRQVCAPVKQVIEAAKVVEGIVVSASSAKTVSVKVNSSSPHPLYKKRVVTSKKFSVHDEESQCAVGDRVRIEPLGRSSKTFFLGVEDGCEDNCDALSIQTAEQLRCCLFRASGFLVSVENFTSVVACDVLNG</sequence>
<dbReference type="PANTHER" id="PTHR10744">
    <property type="entry name" value="40S RIBOSOMAL PROTEIN S11 FAMILY MEMBER"/>
    <property type="match status" value="1"/>
</dbReference>
<dbReference type="GO" id="GO:0006412">
    <property type="term" value="P:translation"/>
    <property type="evidence" value="ECO:0007669"/>
    <property type="project" value="InterPro"/>
</dbReference>
<dbReference type="EMBL" id="LGRX02031881">
    <property type="protein sequence ID" value="KAK3244414.1"/>
    <property type="molecule type" value="Genomic_DNA"/>
</dbReference>
<keyword evidence="5" id="KW-1185">Reference proteome</keyword>
<dbReference type="GO" id="GO:0022627">
    <property type="term" value="C:cytosolic small ribosomal subunit"/>
    <property type="evidence" value="ECO:0007669"/>
    <property type="project" value="TreeGrafter"/>
</dbReference>
<keyword evidence="2" id="KW-0689">Ribosomal protein</keyword>
<evidence type="ECO:0008006" key="6">
    <source>
        <dbReference type="Google" id="ProtNLM"/>
    </source>
</evidence>
<organism evidence="4 5">
    <name type="scientific">Cymbomonas tetramitiformis</name>
    <dbReference type="NCBI Taxonomy" id="36881"/>
    <lineage>
        <taxon>Eukaryota</taxon>
        <taxon>Viridiplantae</taxon>
        <taxon>Chlorophyta</taxon>
        <taxon>Pyramimonadophyceae</taxon>
        <taxon>Pyramimonadales</taxon>
        <taxon>Pyramimonadaceae</taxon>
        <taxon>Cymbomonas</taxon>
    </lineage>
</organism>
<name>A0AAE0BYJ2_9CHLO</name>
<evidence type="ECO:0000256" key="2">
    <source>
        <dbReference type="ARBA" id="ARBA00022980"/>
    </source>
</evidence>
<comment type="caution">
    <text evidence="4">The sequence shown here is derived from an EMBL/GenBank/DDBJ whole genome shotgun (WGS) entry which is preliminary data.</text>
</comment>
<dbReference type="CDD" id="cd00364">
    <property type="entry name" value="Ribosomal_uS17"/>
    <property type="match status" value="1"/>
</dbReference>
<dbReference type="Gene3D" id="2.40.50.140">
    <property type="entry name" value="Nucleic acid-binding proteins"/>
    <property type="match status" value="1"/>
</dbReference>
<dbReference type="PANTHER" id="PTHR10744:SF1">
    <property type="entry name" value="SMALL RIBOSOMAL SUBUNIT PROTEIN US17M"/>
    <property type="match status" value="1"/>
</dbReference>
<comment type="similarity">
    <text evidence="1">Belongs to the universal ribosomal protein uS17 family.</text>
</comment>
<dbReference type="SUPFAM" id="SSF50249">
    <property type="entry name" value="Nucleic acid-binding proteins"/>
    <property type="match status" value="1"/>
</dbReference>
<keyword evidence="3" id="KW-0687">Ribonucleoprotein</keyword>